<feature type="compositionally biased region" description="Low complexity" evidence="2">
    <location>
        <begin position="211"/>
        <end position="224"/>
    </location>
</feature>
<evidence type="ECO:0000256" key="1">
    <source>
        <dbReference type="SAM" id="Coils"/>
    </source>
</evidence>
<organism evidence="3 4">
    <name type="scientific">Fannyhessea vaginae PB189-T1-4</name>
    <dbReference type="NCBI Taxonomy" id="866774"/>
    <lineage>
        <taxon>Bacteria</taxon>
        <taxon>Bacillati</taxon>
        <taxon>Actinomycetota</taxon>
        <taxon>Coriobacteriia</taxon>
        <taxon>Coriobacteriales</taxon>
        <taxon>Atopobiaceae</taxon>
        <taxon>Fannyhessea</taxon>
    </lineage>
</organism>
<keyword evidence="1" id="KW-0175">Coiled coil</keyword>
<evidence type="ECO:0000313" key="3">
    <source>
        <dbReference type="EMBL" id="EFL43895.1"/>
    </source>
</evidence>
<feature type="region of interest" description="Disordered" evidence="2">
    <location>
        <begin position="157"/>
        <end position="176"/>
    </location>
</feature>
<comment type="caution">
    <text evidence="3">The sequence shown here is derived from an EMBL/GenBank/DDBJ whole genome shotgun (WGS) entry which is preliminary data.</text>
</comment>
<evidence type="ECO:0000256" key="2">
    <source>
        <dbReference type="SAM" id="MobiDB-lite"/>
    </source>
</evidence>
<dbReference type="Gene3D" id="6.10.250.3150">
    <property type="match status" value="1"/>
</dbReference>
<feature type="region of interest" description="Disordered" evidence="2">
    <location>
        <begin position="199"/>
        <end position="229"/>
    </location>
</feature>
<dbReference type="EMBL" id="AEDQ01000029">
    <property type="protein sequence ID" value="EFL43895.1"/>
    <property type="molecule type" value="Genomic_DNA"/>
</dbReference>
<proteinExistence type="predicted"/>
<feature type="coiled-coil region" evidence="1">
    <location>
        <begin position="46"/>
        <end position="94"/>
    </location>
</feature>
<dbReference type="RefSeq" id="WP_006304565.1">
    <property type="nucleotide sequence ID" value="NZ_AEDQ01000029.1"/>
</dbReference>
<dbReference type="Proteomes" id="UP000004431">
    <property type="component" value="Unassembled WGS sequence"/>
</dbReference>
<evidence type="ECO:0000313" key="4">
    <source>
        <dbReference type="Proteomes" id="UP000004431"/>
    </source>
</evidence>
<dbReference type="PROSITE" id="PS51257">
    <property type="entry name" value="PROKAR_LIPOPROTEIN"/>
    <property type="match status" value="1"/>
</dbReference>
<reference evidence="3 4" key="1">
    <citation type="submission" date="2010-08" db="EMBL/GenBank/DDBJ databases">
        <authorList>
            <person name="Durkin A.S."/>
            <person name="Madupu R."/>
            <person name="Torralba M."/>
            <person name="Gillis M."/>
            <person name="Methe B."/>
            <person name="Sutton G."/>
            <person name="Nelson K.E."/>
        </authorList>
    </citation>
    <scope>NUCLEOTIDE SEQUENCE [LARGE SCALE GENOMIC DNA]</scope>
    <source>
        <strain evidence="3 4">PB189-T1-4</strain>
    </source>
</reference>
<name>A0ABN0AZH5_9ACTN</name>
<accession>A0ABN0AZH5</accession>
<sequence length="364" mass="40241">MHRILHNVMAGAVACGLACGVVCGATHAGHTFAYADDAQQAQDPTLDQLQQQVQQTADAYNQSTQRVKEIQAKLEANTEKLNEMQRELPRLRTQAANSIKVMYRFSQSNASLIDLIFSAKDFNDFISIMQYLNKIQHKNNEAITKLTEVVNDIKQTQSDLEQEKSDSERAQSQAKDAFDQAIEVRKRAQAEFEARKKAEAEAARQAEEQAKQAAQAQKQFTTEQGNKVAVETPSKPVADVSLTEPREAFVAKWTQRINNYLAGSPLAGTGKTFAEAAWDNGVDPRWSPAISNIESSKGAACFKPYNAWGWGNSSWQNWQSAIRAHVAGLAQGYGSAPTPSAARKYCPPNASFWYSTCLNEMSKI</sequence>
<gene>
    <name evidence="3" type="ORF">HMPREF9248_0510</name>
</gene>
<keyword evidence="4" id="KW-1185">Reference proteome</keyword>
<feature type="compositionally biased region" description="Basic and acidic residues" evidence="2">
    <location>
        <begin position="199"/>
        <end position="210"/>
    </location>
</feature>
<protein>
    <submittedName>
        <fullName evidence="3">Uncharacterized protein</fullName>
    </submittedName>
</protein>